<dbReference type="AlphaFoldDB" id="A0A7S0J803"/>
<accession>A0A7S0J803</accession>
<feature type="compositionally biased region" description="Low complexity" evidence="1">
    <location>
        <begin position="83"/>
        <end position="101"/>
    </location>
</feature>
<evidence type="ECO:0000256" key="1">
    <source>
        <dbReference type="SAM" id="MobiDB-lite"/>
    </source>
</evidence>
<sequence>MLNLSLGNHRASIERKLEFLGGKDGHGGKVFEAQSYPRDDSERTREVIKLAVRYHCFKNKVLEYNEGGFIKTTDIYTPPASPAPSAGAAASPSSLLVAAGG</sequence>
<feature type="non-terminal residue" evidence="2">
    <location>
        <position position="101"/>
    </location>
</feature>
<evidence type="ECO:0000313" key="2">
    <source>
        <dbReference type="EMBL" id="CAD8543959.1"/>
    </source>
</evidence>
<dbReference type="EMBL" id="HBER01038003">
    <property type="protein sequence ID" value="CAD8543959.1"/>
    <property type="molecule type" value="Transcribed_RNA"/>
</dbReference>
<organism evidence="2">
    <name type="scientific">Calcidiscus leptoporus</name>
    <dbReference type="NCBI Taxonomy" id="127549"/>
    <lineage>
        <taxon>Eukaryota</taxon>
        <taxon>Haptista</taxon>
        <taxon>Haptophyta</taxon>
        <taxon>Prymnesiophyceae</taxon>
        <taxon>Coccolithales</taxon>
        <taxon>Calcidiscaceae</taxon>
        <taxon>Calcidiscus</taxon>
    </lineage>
</organism>
<feature type="region of interest" description="Disordered" evidence="1">
    <location>
        <begin position="79"/>
        <end position="101"/>
    </location>
</feature>
<proteinExistence type="predicted"/>
<protein>
    <submittedName>
        <fullName evidence="2">Uncharacterized protein</fullName>
    </submittedName>
</protein>
<name>A0A7S0J803_9EUKA</name>
<reference evidence="2" key="1">
    <citation type="submission" date="2021-01" db="EMBL/GenBank/DDBJ databases">
        <authorList>
            <person name="Corre E."/>
            <person name="Pelletier E."/>
            <person name="Niang G."/>
            <person name="Scheremetjew M."/>
            <person name="Finn R."/>
            <person name="Kale V."/>
            <person name="Holt S."/>
            <person name="Cochrane G."/>
            <person name="Meng A."/>
            <person name="Brown T."/>
            <person name="Cohen L."/>
        </authorList>
    </citation>
    <scope>NUCLEOTIDE SEQUENCE</scope>
    <source>
        <strain evidence="2">RCC1130</strain>
    </source>
</reference>
<gene>
    <name evidence="2" type="ORF">CLEP1334_LOCUS19246</name>
</gene>